<evidence type="ECO:0000313" key="4">
    <source>
        <dbReference type="Proteomes" id="UP001612915"/>
    </source>
</evidence>
<dbReference type="RefSeq" id="WP_398283882.1">
    <property type="nucleotide sequence ID" value="NZ_JBITLV010000007.1"/>
</dbReference>
<dbReference type="Pfam" id="PF26571">
    <property type="entry name" value="VldE"/>
    <property type="match status" value="1"/>
</dbReference>
<sequence length="292" mass="30993">MASGRHREETTEARLSGLPRLLGSLRRVPWPVAAIAGLSVLLVALGVAVWPGGGAEPQAVPGPQSSVLADSAALRDRAAERVNRSQDRTPLPTPALPAVKRKLWVTTAVNVRYGPSAGTKRFELLKALQRVGVTGTTSDGWTEVVVDEQVGWVKSGYLSKKKPKPEPTSTGVSGASCPISPDVETHLTANARAVYRAVCAAYGDSVSSFGGYRAGDSGDHGSGRAVDIMVSGEPGRTIARYVQAHAGQLHVSYVIYQQKIWMAGHATGDWEPMEDRGSATANHYDHVHVSVE</sequence>
<dbReference type="InterPro" id="IPR058593">
    <property type="entry name" value="ARB_07466-like_C"/>
</dbReference>
<gene>
    <name evidence="3" type="ORF">ACIB24_19745</name>
</gene>
<comment type="caution">
    <text evidence="3">The sequence shown here is derived from an EMBL/GenBank/DDBJ whole genome shotgun (WGS) entry which is preliminary data.</text>
</comment>
<accession>A0ABW8ASF1</accession>
<dbReference type="Proteomes" id="UP001612915">
    <property type="component" value="Unassembled WGS sequence"/>
</dbReference>
<keyword evidence="1" id="KW-1133">Transmembrane helix</keyword>
<name>A0ABW8ASF1_9ACTN</name>
<dbReference type="Gene3D" id="2.30.30.40">
    <property type="entry name" value="SH3 Domains"/>
    <property type="match status" value="1"/>
</dbReference>
<protein>
    <submittedName>
        <fullName evidence="3">SH3 domain-containing protein</fullName>
    </submittedName>
</protein>
<evidence type="ECO:0000256" key="1">
    <source>
        <dbReference type="SAM" id="Phobius"/>
    </source>
</evidence>
<evidence type="ECO:0000259" key="2">
    <source>
        <dbReference type="Pfam" id="PF26571"/>
    </source>
</evidence>
<reference evidence="3 4" key="1">
    <citation type="submission" date="2024-10" db="EMBL/GenBank/DDBJ databases">
        <title>The Natural Products Discovery Center: Release of the First 8490 Sequenced Strains for Exploring Actinobacteria Biosynthetic Diversity.</title>
        <authorList>
            <person name="Kalkreuter E."/>
            <person name="Kautsar S.A."/>
            <person name="Yang D."/>
            <person name="Bader C.D."/>
            <person name="Teijaro C.N."/>
            <person name="Fluegel L."/>
            <person name="Davis C.M."/>
            <person name="Simpson J.R."/>
            <person name="Lauterbach L."/>
            <person name="Steele A.D."/>
            <person name="Gui C."/>
            <person name="Meng S."/>
            <person name="Li G."/>
            <person name="Viehrig K."/>
            <person name="Ye F."/>
            <person name="Su P."/>
            <person name="Kiefer A.F."/>
            <person name="Nichols A."/>
            <person name="Cepeda A.J."/>
            <person name="Yan W."/>
            <person name="Fan B."/>
            <person name="Jiang Y."/>
            <person name="Adhikari A."/>
            <person name="Zheng C.-J."/>
            <person name="Schuster L."/>
            <person name="Cowan T.M."/>
            <person name="Smanski M.J."/>
            <person name="Chevrette M.G."/>
            <person name="De Carvalho L.P.S."/>
            <person name="Shen B."/>
        </authorList>
    </citation>
    <scope>NUCLEOTIDE SEQUENCE [LARGE SCALE GENOMIC DNA]</scope>
    <source>
        <strain evidence="3 4">NPDC049639</strain>
    </source>
</reference>
<feature type="domain" description="ARB-07466-like C-terminal" evidence="2">
    <location>
        <begin position="185"/>
        <end position="284"/>
    </location>
</feature>
<keyword evidence="1" id="KW-0812">Transmembrane</keyword>
<evidence type="ECO:0000313" key="3">
    <source>
        <dbReference type="EMBL" id="MFI7589306.1"/>
    </source>
</evidence>
<organism evidence="3 4">
    <name type="scientific">Spongisporangium articulatum</name>
    <dbReference type="NCBI Taxonomy" id="3362603"/>
    <lineage>
        <taxon>Bacteria</taxon>
        <taxon>Bacillati</taxon>
        <taxon>Actinomycetota</taxon>
        <taxon>Actinomycetes</taxon>
        <taxon>Kineosporiales</taxon>
        <taxon>Kineosporiaceae</taxon>
        <taxon>Spongisporangium</taxon>
    </lineage>
</organism>
<keyword evidence="1" id="KW-0472">Membrane</keyword>
<dbReference type="EMBL" id="JBITLV010000007">
    <property type="protein sequence ID" value="MFI7589306.1"/>
    <property type="molecule type" value="Genomic_DNA"/>
</dbReference>
<feature type="transmembrane region" description="Helical" evidence="1">
    <location>
        <begin position="28"/>
        <end position="50"/>
    </location>
</feature>
<proteinExistence type="predicted"/>
<keyword evidence="4" id="KW-1185">Reference proteome</keyword>